<dbReference type="InterPro" id="IPR011032">
    <property type="entry name" value="GroES-like_sf"/>
</dbReference>
<evidence type="ECO:0000256" key="3">
    <source>
        <dbReference type="ARBA" id="ARBA00013190"/>
    </source>
</evidence>
<dbReference type="Gene3D" id="3.40.50.720">
    <property type="entry name" value="NAD(P)-binding Rossmann-like Domain"/>
    <property type="match status" value="1"/>
</dbReference>
<evidence type="ECO:0000313" key="11">
    <source>
        <dbReference type="Proteomes" id="UP000241964"/>
    </source>
</evidence>
<keyword evidence="7" id="KW-0520">NAD</keyword>
<dbReference type="Proteomes" id="UP000241964">
    <property type="component" value="Unassembled WGS sequence"/>
</dbReference>
<dbReference type="Pfam" id="PF08240">
    <property type="entry name" value="ADH_N"/>
    <property type="match status" value="1"/>
</dbReference>
<proteinExistence type="inferred from homology"/>
<dbReference type="GO" id="GO:0046872">
    <property type="term" value="F:metal ion binding"/>
    <property type="evidence" value="ECO:0007669"/>
    <property type="project" value="UniProtKB-KW"/>
</dbReference>
<name>A0A2P8FQ54_9BACT</name>
<dbReference type="GO" id="GO:0004022">
    <property type="term" value="F:alcohol dehydrogenase (NAD+) activity"/>
    <property type="evidence" value="ECO:0007669"/>
    <property type="project" value="UniProtKB-EC"/>
</dbReference>
<evidence type="ECO:0000256" key="2">
    <source>
        <dbReference type="ARBA" id="ARBA00008072"/>
    </source>
</evidence>
<evidence type="ECO:0000256" key="7">
    <source>
        <dbReference type="ARBA" id="ARBA00023027"/>
    </source>
</evidence>
<evidence type="ECO:0000313" key="10">
    <source>
        <dbReference type="EMBL" id="PSL23858.1"/>
    </source>
</evidence>
<gene>
    <name evidence="10" type="ORF">CLV60_11553</name>
</gene>
<dbReference type="InterPro" id="IPR013149">
    <property type="entry name" value="ADH-like_C"/>
</dbReference>
<dbReference type="PANTHER" id="PTHR42940:SF3">
    <property type="entry name" value="ALCOHOL DEHYDROGENASE 1-RELATED"/>
    <property type="match status" value="1"/>
</dbReference>
<accession>A0A2P8FQ54</accession>
<evidence type="ECO:0000256" key="1">
    <source>
        <dbReference type="ARBA" id="ARBA00001947"/>
    </source>
</evidence>
<dbReference type="Pfam" id="PF00107">
    <property type="entry name" value="ADH_zinc_N"/>
    <property type="match status" value="1"/>
</dbReference>
<evidence type="ECO:0000259" key="8">
    <source>
        <dbReference type="Pfam" id="PF00107"/>
    </source>
</evidence>
<keyword evidence="4" id="KW-0479">Metal-binding</keyword>
<organism evidence="10 11">
    <name type="scientific">Dyadobacter jiangsuensis</name>
    <dbReference type="NCBI Taxonomy" id="1591085"/>
    <lineage>
        <taxon>Bacteria</taxon>
        <taxon>Pseudomonadati</taxon>
        <taxon>Bacteroidota</taxon>
        <taxon>Cytophagia</taxon>
        <taxon>Cytophagales</taxon>
        <taxon>Spirosomataceae</taxon>
        <taxon>Dyadobacter</taxon>
    </lineage>
</organism>
<comment type="similarity">
    <text evidence="2">Belongs to the zinc-containing alcohol dehydrogenase family.</text>
</comment>
<keyword evidence="6" id="KW-0560">Oxidoreductase</keyword>
<dbReference type="PANTHER" id="PTHR42940">
    <property type="entry name" value="ALCOHOL DEHYDROGENASE 1-RELATED"/>
    <property type="match status" value="1"/>
</dbReference>
<comment type="cofactor">
    <cofactor evidence="1">
        <name>Zn(2+)</name>
        <dbReference type="ChEBI" id="CHEBI:29105"/>
    </cofactor>
</comment>
<evidence type="ECO:0000256" key="4">
    <source>
        <dbReference type="ARBA" id="ARBA00022723"/>
    </source>
</evidence>
<dbReference type="AlphaFoldDB" id="A0A2P8FQ54"/>
<keyword evidence="5" id="KW-0862">Zinc</keyword>
<reference evidence="10 11" key="1">
    <citation type="submission" date="2018-03" db="EMBL/GenBank/DDBJ databases">
        <title>Genomic Encyclopedia of Archaeal and Bacterial Type Strains, Phase II (KMG-II): from individual species to whole genera.</title>
        <authorList>
            <person name="Goeker M."/>
        </authorList>
    </citation>
    <scope>NUCLEOTIDE SEQUENCE [LARGE SCALE GENOMIC DNA]</scope>
    <source>
        <strain evidence="10 11">DSM 29057</strain>
    </source>
</reference>
<dbReference type="SUPFAM" id="SSF50129">
    <property type="entry name" value="GroES-like"/>
    <property type="match status" value="1"/>
</dbReference>
<evidence type="ECO:0000256" key="5">
    <source>
        <dbReference type="ARBA" id="ARBA00022833"/>
    </source>
</evidence>
<dbReference type="SUPFAM" id="SSF51735">
    <property type="entry name" value="NAD(P)-binding Rossmann-fold domains"/>
    <property type="match status" value="1"/>
</dbReference>
<feature type="domain" description="Alcohol dehydrogenase-like N-terminal" evidence="9">
    <location>
        <begin position="38"/>
        <end position="160"/>
    </location>
</feature>
<protein>
    <recommendedName>
        <fullName evidence="3">alcohol dehydrogenase</fullName>
        <ecNumber evidence="3">1.1.1.1</ecNumber>
    </recommendedName>
</protein>
<feature type="domain" description="Alcohol dehydrogenase-like C-terminal" evidence="8">
    <location>
        <begin position="201"/>
        <end position="327"/>
    </location>
</feature>
<comment type="caution">
    <text evidence="10">The sequence shown here is derived from an EMBL/GenBank/DDBJ whole genome shotgun (WGS) entry which is preliminary data.</text>
</comment>
<sequence length="368" mass="39908">MHQFLASVYTMNSANLLVFNGAGETLQMIERTLPGISPGEIIVRNLYTTLCGSDLHTFCGLRQEKTPTVLGHEIVGEVVEIGEGHSGLDYAGNPLGPGDIVTWCIFSSDPQSDEARRRMPQKASALFKYGHAQVTEHDAFHGGLAEYCILKENTAILRIPEGVPLDVAATINCAVATVAGALRLAGDVRGRRVLITGLGLLGIVCAAMCRDQGAGRIFTADINADRLRHSLDFGADETFLLASAESAHCTECSPHDIDIAFDMSGAPDAMELGTWALRVGGTAVWIGAVFHARPVQVDAEQVVRKLLTLKGLHNYNYEDFAFAVDFIGRCHSLFPFDQIVGKEFVLPDAQAAFEYALKYKPLRVGIRF</sequence>
<dbReference type="Gene3D" id="3.90.180.10">
    <property type="entry name" value="Medium-chain alcohol dehydrogenases, catalytic domain"/>
    <property type="match status" value="1"/>
</dbReference>
<dbReference type="EMBL" id="PYAS01000015">
    <property type="protein sequence ID" value="PSL23858.1"/>
    <property type="molecule type" value="Genomic_DNA"/>
</dbReference>
<evidence type="ECO:0000256" key="6">
    <source>
        <dbReference type="ARBA" id="ARBA00023002"/>
    </source>
</evidence>
<keyword evidence="11" id="KW-1185">Reference proteome</keyword>
<dbReference type="InterPro" id="IPR036291">
    <property type="entry name" value="NAD(P)-bd_dom_sf"/>
</dbReference>
<evidence type="ECO:0000259" key="9">
    <source>
        <dbReference type="Pfam" id="PF08240"/>
    </source>
</evidence>
<dbReference type="GO" id="GO:0005737">
    <property type="term" value="C:cytoplasm"/>
    <property type="evidence" value="ECO:0007669"/>
    <property type="project" value="TreeGrafter"/>
</dbReference>
<dbReference type="InterPro" id="IPR013154">
    <property type="entry name" value="ADH-like_N"/>
</dbReference>
<dbReference type="EC" id="1.1.1.1" evidence="3"/>